<evidence type="ECO:0000313" key="3">
    <source>
        <dbReference type="Proteomes" id="UP001303324"/>
    </source>
</evidence>
<keyword evidence="1" id="KW-0732">Signal</keyword>
<name>A0ABY9VG25_9BACI</name>
<reference evidence="2 3" key="1">
    <citation type="submission" date="2023-09" db="EMBL/GenBank/DDBJ databases">
        <title>Microbial mechanism of fulvic acid promoting antimony reduction mineralization in rice fields.</title>
        <authorList>
            <person name="Chen G."/>
            <person name="Lan J."/>
        </authorList>
    </citation>
    <scope>NUCLEOTIDE SEQUENCE [LARGE SCALE GENOMIC DNA]</scope>
    <source>
        <strain evidence="2 3">PS1</strain>
    </source>
</reference>
<gene>
    <name evidence="2" type="ORF">RH061_21915</name>
</gene>
<organism evidence="2 3">
    <name type="scientific">Mesobacillus jeotgali</name>
    <dbReference type="NCBI Taxonomy" id="129985"/>
    <lineage>
        <taxon>Bacteria</taxon>
        <taxon>Bacillati</taxon>
        <taxon>Bacillota</taxon>
        <taxon>Bacilli</taxon>
        <taxon>Bacillales</taxon>
        <taxon>Bacillaceae</taxon>
        <taxon>Mesobacillus</taxon>
    </lineage>
</organism>
<accession>A0ABY9VG25</accession>
<sequence length="245" mass="27569">MKKWIKLTAAILFVIMGGAGCMSSESKVVDHLEKVYAEEFEVESTKEGSDIFPEMYGKDKVIAHPEGKPELVFIAGESRNEAGVFYDTYVLSKWSKELDAKYSDQIKSDFGQEVEYKTLLLAQGDKYDPSMIDIPFSQYVTENKEVDVTVKIAIKTDGEPDISKYAEPVYNLLETLKKENTKFYGVSVGFVDESEDISDYIRTSNINNIPWSNLKANVYGTIMVDNLTGINSPDEIAQHYDKSEG</sequence>
<keyword evidence="3" id="KW-1185">Reference proteome</keyword>
<dbReference type="EMBL" id="CP134494">
    <property type="protein sequence ID" value="WNF22775.1"/>
    <property type="molecule type" value="Genomic_DNA"/>
</dbReference>
<evidence type="ECO:0000313" key="2">
    <source>
        <dbReference type="EMBL" id="WNF22775.1"/>
    </source>
</evidence>
<dbReference type="Proteomes" id="UP001303324">
    <property type="component" value="Chromosome"/>
</dbReference>
<feature type="signal peptide" evidence="1">
    <location>
        <begin position="1"/>
        <end position="21"/>
    </location>
</feature>
<evidence type="ECO:0008006" key="4">
    <source>
        <dbReference type="Google" id="ProtNLM"/>
    </source>
</evidence>
<dbReference type="PROSITE" id="PS51257">
    <property type="entry name" value="PROKAR_LIPOPROTEIN"/>
    <property type="match status" value="1"/>
</dbReference>
<proteinExistence type="predicted"/>
<protein>
    <recommendedName>
        <fullName evidence="4">Lipoprotein</fullName>
    </recommendedName>
</protein>
<evidence type="ECO:0000256" key="1">
    <source>
        <dbReference type="SAM" id="SignalP"/>
    </source>
</evidence>
<feature type="chain" id="PRO_5047156257" description="Lipoprotein" evidence="1">
    <location>
        <begin position="22"/>
        <end position="245"/>
    </location>
</feature>
<dbReference type="RefSeq" id="WP_311072875.1">
    <property type="nucleotide sequence ID" value="NZ_CP134494.1"/>
</dbReference>